<evidence type="ECO:0000256" key="3">
    <source>
        <dbReference type="ARBA" id="ARBA00023163"/>
    </source>
</evidence>
<dbReference type="Gene3D" id="1.20.120.530">
    <property type="entry name" value="GntR ligand-binding domain-like"/>
    <property type="match status" value="1"/>
</dbReference>
<reference evidence="6" key="2">
    <citation type="submission" date="2020-02" db="EMBL/GenBank/DDBJ databases">
        <title>Unexpected conservation and global transmission of agrobacterial virulence plasmids.</title>
        <authorList>
            <person name="Weisberg A.J."/>
            <person name="Davis E.W. II"/>
            <person name="Tabima J.R."/>
            <person name="Belcher M.S."/>
            <person name="Miller M."/>
            <person name="Kuo C.-H."/>
            <person name="Loper J.E."/>
            <person name="Grunwald N.J."/>
            <person name="Putnam M.L."/>
            <person name="Chang J.H."/>
        </authorList>
    </citation>
    <scope>NUCLEOTIDE SEQUENCE</scope>
    <source>
        <strain evidence="6">W2/73</strain>
        <plasmid evidence="6">pW2_73_1</plasmid>
    </source>
</reference>
<dbReference type="Gene3D" id="1.10.10.10">
    <property type="entry name" value="Winged helix-like DNA-binding domain superfamily/Winged helix DNA-binding domain"/>
    <property type="match status" value="2"/>
</dbReference>
<dbReference type="InterPro" id="IPR036390">
    <property type="entry name" value="WH_DNA-bd_sf"/>
</dbReference>
<dbReference type="InterPro" id="IPR011711">
    <property type="entry name" value="GntR_C"/>
</dbReference>
<organism evidence="6 7">
    <name type="scientific">Agrobacterium rubi</name>
    <dbReference type="NCBI Taxonomy" id="28099"/>
    <lineage>
        <taxon>Bacteria</taxon>
        <taxon>Pseudomonadati</taxon>
        <taxon>Pseudomonadota</taxon>
        <taxon>Alphaproteobacteria</taxon>
        <taxon>Hyphomicrobiales</taxon>
        <taxon>Rhizobiaceae</taxon>
        <taxon>Rhizobium/Agrobacterium group</taxon>
        <taxon>Agrobacterium</taxon>
    </lineage>
</organism>
<dbReference type="Pfam" id="PF00392">
    <property type="entry name" value="GntR"/>
    <property type="match status" value="1"/>
</dbReference>
<proteinExistence type="predicted"/>
<dbReference type="SUPFAM" id="SSF46785">
    <property type="entry name" value="Winged helix' DNA-binding domain"/>
    <property type="match status" value="2"/>
</dbReference>
<dbReference type="SMART" id="SM00345">
    <property type="entry name" value="HTH_GNTR"/>
    <property type="match status" value="2"/>
</dbReference>
<protein>
    <submittedName>
        <fullName evidence="6">GntR family transcriptional regulator</fullName>
    </submittedName>
</protein>
<dbReference type="PANTHER" id="PTHR43537">
    <property type="entry name" value="TRANSCRIPTIONAL REGULATOR, GNTR FAMILY"/>
    <property type="match status" value="1"/>
</dbReference>
<keyword evidence="2" id="KW-0238">DNA-binding</keyword>
<dbReference type="EMBL" id="CP049208">
    <property type="protein sequence ID" value="QTG03412.1"/>
    <property type="molecule type" value="Genomic_DNA"/>
</dbReference>
<dbReference type="SMART" id="SM00895">
    <property type="entry name" value="FCD"/>
    <property type="match status" value="1"/>
</dbReference>
<dbReference type="Proteomes" id="UP000663912">
    <property type="component" value="Plasmid pW2_73_1"/>
</dbReference>
<dbReference type="InterPro" id="IPR008920">
    <property type="entry name" value="TF_FadR/GntR_C"/>
</dbReference>
<dbReference type="KEGG" id="arui:G6M88_23470"/>
<keyword evidence="6" id="KW-0614">Plasmid</keyword>
<dbReference type="PROSITE" id="PS50949">
    <property type="entry name" value="HTH_GNTR"/>
    <property type="match status" value="1"/>
</dbReference>
<dbReference type="GO" id="GO:0003700">
    <property type="term" value="F:DNA-binding transcription factor activity"/>
    <property type="evidence" value="ECO:0007669"/>
    <property type="project" value="InterPro"/>
</dbReference>
<dbReference type="EMBL" id="JAAMCP010000017">
    <property type="protein sequence ID" value="NTF39743.1"/>
    <property type="molecule type" value="Genomic_DNA"/>
</dbReference>
<dbReference type="Pfam" id="PF07729">
    <property type="entry name" value="FCD"/>
    <property type="match status" value="1"/>
</dbReference>
<evidence type="ECO:0000313" key="5">
    <source>
        <dbReference type="EMBL" id="NTF39743.1"/>
    </source>
</evidence>
<evidence type="ECO:0000256" key="2">
    <source>
        <dbReference type="ARBA" id="ARBA00023125"/>
    </source>
</evidence>
<accession>A0AAE7RD12</accession>
<geneLocation type="plasmid" evidence="6 7">
    <name>pW2_73_1</name>
</geneLocation>
<evidence type="ECO:0000256" key="1">
    <source>
        <dbReference type="ARBA" id="ARBA00023015"/>
    </source>
</evidence>
<dbReference type="InterPro" id="IPR036388">
    <property type="entry name" value="WH-like_DNA-bd_sf"/>
</dbReference>
<dbReference type="PANTHER" id="PTHR43537:SF5">
    <property type="entry name" value="UXU OPERON TRANSCRIPTIONAL REGULATOR"/>
    <property type="match status" value="1"/>
</dbReference>
<keyword evidence="8" id="KW-1185">Reference proteome</keyword>
<reference evidence="5 8" key="1">
    <citation type="journal article" date="2020" name="Science">
        <title>Unexpected conservation and global transmission of agrobacterial virulence plasmids.</title>
        <authorList>
            <person name="Weisberg A.J."/>
            <person name="Davis E.W. 2nd"/>
            <person name="Tabima J."/>
            <person name="Belcher M.S."/>
            <person name="Miller M."/>
            <person name="Kuo C.H."/>
            <person name="Loper J.E."/>
            <person name="Grunwald N.J."/>
            <person name="Putnam M.L."/>
            <person name="Chang J.H."/>
        </authorList>
    </citation>
    <scope>NUCLEOTIDE SEQUENCE [LARGE SCALE GENOMIC DNA]</scope>
    <source>
        <strain evidence="5 8">A19/93</strain>
    </source>
</reference>
<evidence type="ECO:0000259" key="4">
    <source>
        <dbReference type="PROSITE" id="PS50949"/>
    </source>
</evidence>
<evidence type="ECO:0000313" key="6">
    <source>
        <dbReference type="EMBL" id="QTG03412.1"/>
    </source>
</evidence>
<dbReference type="InterPro" id="IPR000524">
    <property type="entry name" value="Tscrpt_reg_HTH_GntR"/>
</dbReference>
<dbReference type="AlphaFoldDB" id="A0AAE7RD12"/>
<name>A0AAE7RD12_9HYPH</name>
<feature type="domain" description="HTH gntR-type" evidence="4">
    <location>
        <begin position="13"/>
        <end position="80"/>
    </location>
</feature>
<sequence>MSAMIEDGEFAPARPYRIVHAVLKAHIEEGRLPEGLVLLEGPLANLFGVSRAPIAKALQILHEESIIDRFEGRGFIVPSSSTDKPIPLRIDLKEAGLVLNQGADDAIQSRGTWEHLFSEIENAAAEAMAFGRFRFIETEMADHFNVSRTVVRDVLGRLQESGLVAKDPRSHWAVGPLTAETLIEYYDMRELIEPAALRIASTIVDPLELQQKHSRINTALDNFPNLTPQEISSLEDDLHVGLLQIVPNGQLKTTLKRSQVPLITKRMFNHYLGIPGNDRDLREHKMIFELLLDNAVDAAALMLSTHLKHAKERSLSRLKLLTVVSNPDIAPYLKPLD</sequence>
<gene>
    <name evidence="5" type="ORF">G6L72_23935</name>
    <name evidence="6" type="ORF">G6M88_23470</name>
</gene>
<dbReference type="GO" id="GO:0003677">
    <property type="term" value="F:DNA binding"/>
    <property type="evidence" value="ECO:0007669"/>
    <property type="project" value="UniProtKB-KW"/>
</dbReference>
<evidence type="ECO:0000313" key="7">
    <source>
        <dbReference type="Proteomes" id="UP000663912"/>
    </source>
</evidence>
<keyword evidence="3" id="KW-0804">Transcription</keyword>
<dbReference type="SUPFAM" id="SSF48008">
    <property type="entry name" value="GntR ligand-binding domain-like"/>
    <property type="match status" value="1"/>
</dbReference>
<dbReference type="Proteomes" id="UP000822331">
    <property type="component" value="Unassembled WGS sequence"/>
</dbReference>
<evidence type="ECO:0000313" key="8">
    <source>
        <dbReference type="Proteomes" id="UP000822331"/>
    </source>
</evidence>
<keyword evidence="1" id="KW-0805">Transcription regulation</keyword>